<evidence type="ECO:0000256" key="4">
    <source>
        <dbReference type="ARBA" id="ARBA00022980"/>
    </source>
</evidence>
<keyword evidence="4" id="KW-0689">Ribosomal protein</keyword>
<dbReference type="CDD" id="cd17731">
    <property type="entry name" value="BRCT_TopBP1_rpt2_like"/>
    <property type="match status" value="1"/>
</dbReference>
<dbReference type="PANTHER" id="PTHR13561:SF20">
    <property type="entry name" value="DNA TOPOISOMERASE 2-BINDING PROTEIN 1"/>
    <property type="match status" value="1"/>
</dbReference>
<dbReference type="InterPro" id="IPR001357">
    <property type="entry name" value="BRCT_dom"/>
</dbReference>
<dbReference type="GO" id="GO:1990904">
    <property type="term" value="C:ribonucleoprotein complex"/>
    <property type="evidence" value="ECO:0007669"/>
    <property type="project" value="UniProtKB-KW"/>
</dbReference>
<feature type="domain" description="BRCT" evidence="8">
    <location>
        <begin position="845"/>
        <end position="916"/>
    </location>
</feature>
<proteinExistence type="inferred from homology"/>
<dbReference type="PANTHER" id="PTHR13561">
    <property type="entry name" value="DNA REPLICATION REGULATOR DPB11-RELATED"/>
    <property type="match status" value="1"/>
</dbReference>
<dbReference type="InterPro" id="IPR057268">
    <property type="entry name" value="Ribosomal_L18"/>
</dbReference>
<dbReference type="InterPro" id="IPR036967">
    <property type="entry name" value="Ribosomal_uS11_sf"/>
</dbReference>
<dbReference type="CDD" id="cd00432">
    <property type="entry name" value="Ribosomal_L18_L5e"/>
    <property type="match status" value="1"/>
</dbReference>
<dbReference type="Gene3D" id="3.30.420.80">
    <property type="entry name" value="Ribosomal protein S11"/>
    <property type="match status" value="1"/>
</dbReference>
<keyword evidence="6" id="KW-0687">Ribonucleoprotein</keyword>
<dbReference type="GO" id="GO:0003735">
    <property type="term" value="F:structural constituent of ribosome"/>
    <property type="evidence" value="ECO:0007669"/>
    <property type="project" value="InterPro"/>
</dbReference>
<comment type="caution">
    <text evidence="9">The sequence shown here is derived from an EMBL/GenBank/DDBJ whole genome shotgun (WGS) entry which is preliminary data.</text>
</comment>
<sequence>MYYLSRLWKISSPCFRHCLIDGSSYKQLSRRHLAFVSNKRITRLSSEIEVNKSELNEDGNEKYIDVRLKNRNPRNLEQMLFEPKPMGYEMDEENRHYWNKVVLEKRSKCLIGKIVHHSGRTTVSAATNEPSIATFLGSKSAYTDVKAAKILGQVLAMRALESGVHSAFYDYREQRKSGEKLSSFIHALRQNGLNLDEQPVIFARAQQRRRLKARWVNIEKMKLISNSLSLNSAIFIVTDRFDKEIIEYFQDKFRIIGPLVITYCDEDICQSPEQTLPKRIWPIFSQCMRGMEVTTSNLTADRKKLVENRVRMMSGNYYENYHGITNVIVSDSVLTRKTRAAAENKIPIVTFEWIESCWTKYQYEHRRADEEAILAKYKLPIFFGLNVVLSGVSERDRIGNTIESNGGKYHAALKLKPLLPNTILLVPRKLGEKYSNAKRLHIPCLLPKWLDDSIQAGYALPFEQYDIENLIDEDDEETSTVPDKKGVFNKEESTEWNDQLQSILDEIIQSNVYKEQLFDGHSIHATGFDRSLLVMIENCAKKFGAFFYNSLCDSVTDVIVGPDIGELSLGKLLKSEFGGHRLVTIHWFIDCIRSFKLCSQSDYRIHLHSELRRPLSKCTTNANMGMLKELDRLIFVPDPDEEMIDEKKPQHLHSLLANETDNDFFFSDPEETDTPDDCENSSKRSRTVSPNDDDDEASTLNSYADQSCTFSTINDQIRTTNTSAVFMFSSFDNESKTKWTNLSQDVLNIIVNNDETFSNEVTHLILNRPRCSEKVFSAIAAGAFILKPEYIYDSILAKKLLPEPNYQWGRMNSNDSDETSNRQSGLNEDRLMRVAIQWKDRIDESNRKIFQDLKILLLNPMMDDDHDSHLNSCANIVRAGGGRVFSIADLIVESHNDGNLDEMIEGMDLAIVNPTWKEKPTLQRSPKDADLQALRRRYSISNVDIRNFLAKFY</sequence>
<dbReference type="Pfam" id="PF12738">
    <property type="entry name" value="PTCB-BRCT"/>
    <property type="match status" value="1"/>
</dbReference>
<keyword evidence="5" id="KW-0496">Mitochondrion</keyword>
<dbReference type="SMART" id="SM00292">
    <property type="entry name" value="BRCT"/>
    <property type="match status" value="5"/>
</dbReference>
<evidence type="ECO:0000256" key="5">
    <source>
        <dbReference type="ARBA" id="ARBA00023128"/>
    </source>
</evidence>
<accession>A0A1Y3BPC8</accession>
<dbReference type="OrthoDB" id="1932324at2759"/>
<feature type="domain" description="BRCT" evidence="8">
    <location>
        <begin position="283"/>
        <end position="357"/>
    </location>
</feature>
<evidence type="ECO:0000313" key="10">
    <source>
        <dbReference type="Proteomes" id="UP000194236"/>
    </source>
</evidence>
<dbReference type="Pfam" id="PF00533">
    <property type="entry name" value="BRCT"/>
    <property type="match status" value="2"/>
</dbReference>
<dbReference type="EMBL" id="MUJZ01006550">
    <property type="protein sequence ID" value="OTF82829.1"/>
    <property type="molecule type" value="Genomic_DNA"/>
</dbReference>
<evidence type="ECO:0000259" key="8">
    <source>
        <dbReference type="PROSITE" id="PS50172"/>
    </source>
</evidence>
<dbReference type="GO" id="GO:0005840">
    <property type="term" value="C:ribosome"/>
    <property type="evidence" value="ECO:0007669"/>
    <property type="project" value="UniProtKB-KW"/>
</dbReference>
<dbReference type="InterPro" id="IPR059215">
    <property type="entry name" value="BRCT2_TopBP1-like"/>
</dbReference>
<evidence type="ECO:0000256" key="6">
    <source>
        <dbReference type="ARBA" id="ARBA00023274"/>
    </source>
</evidence>
<dbReference type="AlphaFoldDB" id="A0A1Y3BPC8"/>
<protein>
    <recommendedName>
        <fullName evidence="8">BRCT domain-containing protein</fullName>
    </recommendedName>
</protein>
<dbReference type="GO" id="GO:0007095">
    <property type="term" value="P:mitotic G2 DNA damage checkpoint signaling"/>
    <property type="evidence" value="ECO:0007669"/>
    <property type="project" value="TreeGrafter"/>
</dbReference>
<feature type="compositionally biased region" description="Acidic residues" evidence="7">
    <location>
        <begin position="668"/>
        <end position="679"/>
    </location>
</feature>
<gene>
    <name evidence="9" type="ORF">BLA29_000303</name>
</gene>
<dbReference type="GO" id="GO:0006412">
    <property type="term" value="P:translation"/>
    <property type="evidence" value="ECO:0007669"/>
    <property type="project" value="InterPro"/>
</dbReference>
<comment type="subcellular location">
    <subcellularLocation>
        <location evidence="1">Mitochondrion</location>
    </subcellularLocation>
</comment>
<evidence type="ECO:0000256" key="7">
    <source>
        <dbReference type="SAM" id="MobiDB-lite"/>
    </source>
</evidence>
<dbReference type="PROSITE" id="PS50172">
    <property type="entry name" value="BRCT"/>
    <property type="match status" value="5"/>
</dbReference>
<dbReference type="GO" id="GO:0005739">
    <property type="term" value="C:mitochondrion"/>
    <property type="evidence" value="ECO:0007669"/>
    <property type="project" value="UniProtKB-SubCell"/>
</dbReference>
<feature type="domain" description="BRCT" evidence="8">
    <location>
        <begin position="513"/>
        <end position="605"/>
    </location>
</feature>
<comment type="similarity">
    <text evidence="2">Belongs to the universal ribosomal protein uL18 family.</text>
</comment>
<reference evidence="9 10" key="1">
    <citation type="submission" date="2017-03" db="EMBL/GenBank/DDBJ databases">
        <title>Genome Survey of Euroglyphus maynei.</title>
        <authorList>
            <person name="Arlian L.G."/>
            <person name="Morgan M.S."/>
            <person name="Rider S.D."/>
        </authorList>
    </citation>
    <scope>NUCLEOTIDE SEQUENCE [LARGE SCALE GENOMIC DNA]</scope>
    <source>
        <strain evidence="9">Arlian Lab</strain>
        <tissue evidence="9">Whole body</tissue>
    </source>
</reference>
<dbReference type="GO" id="GO:0033314">
    <property type="term" value="P:mitotic DNA replication checkpoint signaling"/>
    <property type="evidence" value="ECO:0007669"/>
    <property type="project" value="TreeGrafter"/>
</dbReference>
<feature type="domain" description="BRCT" evidence="8">
    <location>
        <begin position="377"/>
        <end position="467"/>
    </location>
</feature>
<feature type="domain" description="BRCT" evidence="8">
    <location>
        <begin position="755"/>
        <end position="808"/>
    </location>
</feature>
<dbReference type="Proteomes" id="UP000194236">
    <property type="component" value="Unassembled WGS sequence"/>
</dbReference>
<keyword evidence="10" id="KW-1185">Reference proteome</keyword>
<evidence type="ECO:0000313" key="9">
    <source>
        <dbReference type="EMBL" id="OTF82829.1"/>
    </source>
</evidence>
<dbReference type="GO" id="GO:0006270">
    <property type="term" value="P:DNA replication initiation"/>
    <property type="evidence" value="ECO:0007669"/>
    <property type="project" value="TreeGrafter"/>
</dbReference>
<keyword evidence="3" id="KW-0677">Repeat</keyword>
<dbReference type="CDD" id="cd17738">
    <property type="entry name" value="BRCT_TopBP1_rpt7"/>
    <property type="match status" value="1"/>
</dbReference>
<feature type="region of interest" description="Disordered" evidence="7">
    <location>
        <begin position="666"/>
        <end position="699"/>
    </location>
</feature>
<evidence type="ECO:0000256" key="3">
    <source>
        <dbReference type="ARBA" id="ARBA00022737"/>
    </source>
</evidence>
<dbReference type="SUPFAM" id="SSF53137">
    <property type="entry name" value="Translational machinery components"/>
    <property type="match status" value="1"/>
</dbReference>
<dbReference type="InterPro" id="IPR036420">
    <property type="entry name" value="BRCT_dom_sf"/>
</dbReference>
<dbReference type="Gene3D" id="3.40.50.10190">
    <property type="entry name" value="BRCT domain"/>
    <property type="match status" value="4"/>
</dbReference>
<name>A0A1Y3BPC8_EURMA</name>
<dbReference type="CDD" id="cd00027">
    <property type="entry name" value="BRCT"/>
    <property type="match status" value="1"/>
</dbReference>
<evidence type="ECO:0000256" key="1">
    <source>
        <dbReference type="ARBA" id="ARBA00004173"/>
    </source>
</evidence>
<dbReference type="SUPFAM" id="SSF52113">
    <property type="entry name" value="BRCT domain"/>
    <property type="match status" value="4"/>
</dbReference>
<evidence type="ECO:0000256" key="2">
    <source>
        <dbReference type="ARBA" id="ARBA00007116"/>
    </source>
</evidence>
<organism evidence="9 10">
    <name type="scientific">Euroglyphus maynei</name>
    <name type="common">Mayne's house dust mite</name>
    <dbReference type="NCBI Taxonomy" id="6958"/>
    <lineage>
        <taxon>Eukaryota</taxon>
        <taxon>Metazoa</taxon>
        <taxon>Ecdysozoa</taxon>
        <taxon>Arthropoda</taxon>
        <taxon>Chelicerata</taxon>
        <taxon>Arachnida</taxon>
        <taxon>Acari</taxon>
        <taxon>Acariformes</taxon>
        <taxon>Sarcoptiformes</taxon>
        <taxon>Astigmata</taxon>
        <taxon>Psoroptidia</taxon>
        <taxon>Analgoidea</taxon>
        <taxon>Pyroglyphidae</taxon>
        <taxon>Pyroglyphinae</taxon>
        <taxon>Euroglyphus</taxon>
    </lineage>
</organism>